<proteinExistence type="predicted"/>
<dbReference type="Proteomes" id="UP000248783">
    <property type="component" value="Unassembled WGS sequence"/>
</dbReference>
<evidence type="ECO:0000256" key="2">
    <source>
        <dbReference type="PROSITE-ProRule" id="PRU00335"/>
    </source>
</evidence>
<name>A0A2W5WVV6_9MICO</name>
<dbReference type="InterPro" id="IPR001647">
    <property type="entry name" value="HTH_TetR"/>
</dbReference>
<organism evidence="4 5">
    <name type="scientific">Xylanimonas oleitrophica</name>
    <dbReference type="NCBI Taxonomy" id="2607479"/>
    <lineage>
        <taxon>Bacteria</taxon>
        <taxon>Bacillati</taxon>
        <taxon>Actinomycetota</taxon>
        <taxon>Actinomycetes</taxon>
        <taxon>Micrococcales</taxon>
        <taxon>Promicromonosporaceae</taxon>
        <taxon>Xylanimonas</taxon>
    </lineage>
</organism>
<dbReference type="InterPro" id="IPR036271">
    <property type="entry name" value="Tet_transcr_reg_TetR-rel_C_sf"/>
</dbReference>
<dbReference type="InterPro" id="IPR050109">
    <property type="entry name" value="HTH-type_TetR-like_transc_reg"/>
</dbReference>
<evidence type="ECO:0000259" key="3">
    <source>
        <dbReference type="PROSITE" id="PS50977"/>
    </source>
</evidence>
<dbReference type="AlphaFoldDB" id="A0A2W5WVV6"/>
<dbReference type="PANTHER" id="PTHR30055:SF200">
    <property type="entry name" value="HTH-TYPE TRANSCRIPTIONAL REPRESSOR BDCR"/>
    <property type="match status" value="1"/>
</dbReference>
<dbReference type="GO" id="GO:0000976">
    <property type="term" value="F:transcription cis-regulatory region binding"/>
    <property type="evidence" value="ECO:0007669"/>
    <property type="project" value="TreeGrafter"/>
</dbReference>
<dbReference type="PANTHER" id="PTHR30055">
    <property type="entry name" value="HTH-TYPE TRANSCRIPTIONAL REGULATOR RUTR"/>
    <property type="match status" value="1"/>
</dbReference>
<evidence type="ECO:0000313" key="5">
    <source>
        <dbReference type="Proteomes" id="UP000248783"/>
    </source>
</evidence>
<evidence type="ECO:0000313" key="4">
    <source>
        <dbReference type="EMBL" id="PZR55300.1"/>
    </source>
</evidence>
<reference evidence="4 5" key="1">
    <citation type="submission" date="2018-06" db="EMBL/GenBank/DDBJ databases">
        <title>Whole genome sequencing of a novel hydrocarbon degrading bacterial strain, PW21 isolated from oil contaminated produced water sample.</title>
        <authorList>
            <person name="Nagkirti P."/>
            <person name="Shaikh A."/>
            <person name="Gowdaman V."/>
            <person name="Engineer A.E."/>
            <person name="Dagar S."/>
            <person name="Dhakephalkar P.K."/>
        </authorList>
    </citation>
    <scope>NUCLEOTIDE SEQUENCE [LARGE SCALE GENOMIC DNA]</scope>
    <source>
        <strain evidence="4 5">PW21</strain>
    </source>
</reference>
<feature type="DNA-binding region" description="H-T-H motif" evidence="2">
    <location>
        <begin position="31"/>
        <end position="50"/>
    </location>
</feature>
<protein>
    <submittedName>
        <fullName evidence="4">TetR/AcrR family transcriptional regulator</fullName>
    </submittedName>
</protein>
<gene>
    <name evidence="4" type="ORF">DNL40_02705</name>
</gene>
<dbReference type="InterPro" id="IPR009057">
    <property type="entry name" value="Homeodomain-like_sf"/>
</dbReference>
<feature type="domain" description="HTH tetR-type" evidence="3">
    <location>
        <begin position="8"/>
        <end position="68"/>
    </location>
</feature>
<dbReference type="EMBL" id="QKWH01000001">
    <property type="protein sequence ID" value="PZR55300.1"/>
    <property type="molecule type" value="Genomic_DNA"/>
</dbReference>
<dbReference type="SUPFAM" id="SSF46689">
    <property type="entry name" value="Homeodomain-like"/>
    <property type="match status" value="1"/>
</dbReference>
<dbReference type="GO" id="GO:0003700">
    <property type="term" value="F:DNA-binding transcription factor activity"/>
    <property type="evidence" value="ECO:0007669"/>
    <property type="project" value="TreeGrafter"/>
</dbReference>
<dbReference type="Gene3D" id="1.10.357.10">
    <property type="entry name" value="Tetracycline Repressor, domain 2"/>
    <property type="match status" value="1"/>
</dbReference>
<dbReference type="PROSITE" id="PS50977">
    <property type="entry name" value="HTH_TETR_2"/>
    <property type="match status" value="1"/>
</dbReference>
<sequence length="193" mass="20308">MADRTALTPAARKVLDAASRLFYEHGLHAVGVDTIAAEAGVTKKTIYDRFGSKDALAVAYLRARDEAWRTLLEETLAARPQPGPERVLALFDAAQAWSGRGMGRGCAAINARAEVADPQHPVALEVARQKAWVRERVRDLCAEAGLARPDTLAGALMLLYDGALAEDGMGTAPAPYATARAAAQTLLGAAGSA</sequence>
<evidence type="ECO:0000256" key="1">
    <source>
        <dbReference type="ARBA" id="ARBA00023125"/>
    </source>
</evidence>
<dbReference type="RefSeq" id="WP_111249664.1">
    <property type="nucleotide sequence ID" value="NZ_QKWH01000001.1"/>
</dbReference>
<dbReference type="PRINTS" id="PR00455">
    <property type="entry name" value="HTHTETR"/>
</dbReference>
<dbReference type="Pfam" id="PF00440">
    <property type="entry name" value="TetR_N"/>
    <property type="match status" value="1"/>
</dbReference>
<keyword evidence="1 2" id="KW-0238">DNA-binding</keyword>
<accession>A0A2W5WVV6</accession>
<dbReference type="SUPFAM" id="SSF48498">
    <property type="entry name" value="Tetracyclin repressor-like, C-terminal domain"/>
    <property type="match status" value="1"/>
</dbReference>
<keyword evidence="5" id="KW-1185">Reference proteome</keyword>
<comment type="caution">
    <text evidence="4">The sequence shown here is derived from an EMBL/GenBank/DDBJ whole genome shotgun (WGS) entry which is preliminary data.</text>
</comment>